<keyword evidence="2" id="KW-1185">Reference proteome</keyword>
<evidence type="ECO:0000313" key="1">
    <source>
        <dbReference type="EMBL" id="KAD6454269.1"/>
    </source>
</evidence>
<evidence type="ECO:0000313" key="2">
    <source>
        <dbReference type="Proteomes" id="UP000326396"/>
    </source>
</evidence>
<name>A0A5N6PHR9_9ASTR</name>
<dbReference type="Proteomes" id="UP000326396">
    <property type="component" value="Linkage Group LG12"/>
</dbReference>
<accession>A0A5N6PHR9</accession>
<dbReference type="EMBL" id="SZYD01000004">
    <property type="protein sequence ID" value="KAD6454269.1"/>
    <property type="molecule type" value="Genomic_DNA"/>
</dbReference>
<proteinExistence type="predicted"/>
<organism evidence="1 2">
    <name type="scientific">Mikania micrantha</name>
    <name type="common">bitter vine</name>
    <dbReference type="NCBI Taxonomy" id="192012"/>
    <lineage>
        <taxon>Eukaryota</taxon>
        <taxon>Viridiplantae</taxon>
        <taxon>Streptophyta</taxon>
        <taxon>Embryophyta</taxon>
        <taxon>Tracheophyta</taxon>
        <taxon>Spermatophyta</taxon>
        <taxon>Magnoliopsida</taxon>
        <taxon>eudicotyledons</taxon>
        <taxon>Gunneridae</taxon>
        <taxon>Pentapetalae</taxon>
        <taxon>asterids</taxon>
        <taxon>campanulids</taxon>
        <taxon>Asterales</taxon>
        <taxon>Asteraceae</taxon>
        <taxon>Asteroideae</taxon>
        <taxon>Heliantheae alliance</taxon>
        <taxon>Eupatorieae</taxon>
        <taxon>Mikania</taxon>
    </lineage>
</organism>
<sequence>MLTKALAREKLKLINSREIEQKKKKRKEEKISVTFDLALFSVNFPEFQPSDRPHFWTASSSHPGELIQRRVLFNHFRKSGFRATVHS</sequence>
<reference evidence="1 2" key="1">
    <citation type="submission" date="2019-05" db="EMBL/GenBank/DDBJ databases">
        <title>Mikania micrantha, genome provides insights into the molecular mechanism of rapid growth.</title>
        <authorList>
            <person name="Liu B."/>
        </authorList>
    </citation>
    <scope>NUCLEOTIDE SEQUENCE [LARGE SCALE GENOMIC DNA]</scope>
    <source>
        <strain evidence="1">NLD-2019</strain>
        <tissue evidence="1">Leaf</tissue>
    </source>
</reference>
<protein>
    <submittedName>
        <fullName evidence="1">Uncharacterized protein</fullName>
    </submittedName>
</protein>
<gene>
    <name evidence="1" type="ORF">E3N88_08975</name>
</gene>
<dbReference type="AlphaFoldDB" id="A0A5N6PHR9"/>
<comment type="caution">
    <text evidence="1">The sequence shown here is derived from an EMBL/GenBank/DDBJ whole genome shotgun (WGS) entry which is preliminary data.</text>
</comment>